<dbReference type="Proteomes" id="UP000887159">
    <property type="component" value="Unassembled WGS sequence"/>
</dbReference>
<evidence type="ECO:0000313" key="2">
    <source>
        <dbReference type="EMBL" id="GFY18905.1"/>
    </source>
</evidence>
<evidence type="ECO:0000256" key="1">
    <source>
        <dbReference type="SAM" id="MobiDB-lite"/>
    </source>
</evidence>
<dbReference type="EMBL" id="BMAU01021350">
    <property type="protein sequence ID" value="GFY18905.1"/>
    <property type="molecule type" value="Genomic_DNA"/>
</dbReference>
<reference evidence="2" key="1">
    <citation type="submission" date="2020-08" db="EMBL/GenBank/DDBJ databases">
        <title>Multicomponent nature underlies the extraordinary mechanical properties of spider dragline silk.</title>
        <authorList>
            <person name="Kono N."/>
            <person name="Nakamura H."/>
            <person name="Mori M."/>
            <person name="Yoshida Y."/>
            <person name="Ohtoshi R."/>
            <person name="Malay A.D."/>
            <person name="Moran D.A.P."/>
            <person name="Tomita M."/>
            <person name="Numata K."/>
            <person name="Arakawa K."/>
        </authorList>
    </citation>
    <scope>NUCLEOTIDE SEQUENCE</scope>
</reference>
<comment type="caution">
    <text evidence="2">The sequence shown here is derived from an EMBL/GenBank/DDBJ whole genome shotgun (WGS) entry which is preliminary data.</text>
</comment>
<gene>
    <name evidence="2" type="ORF">TNCV_3875931</name>
</gene>
<organism evidence="2 3">
    <name type="scientific">Trichonephila clavipes</name>
    <name type="common">Golden silk orbweaver</name>
    <name type="synonym">Nephila clavipes</name>
    <dbReference type="NCBI Taxonomy" id="2585209"/>
    <lineage>
        <taxon>Eukaryota</taxon>
        <taxon>Metazoa</taxon>
        <taxon>Ecdysozoa</taxon>
        <taxon>Arthropoda</taxon>
        <taxon>Chelicerata</taxon>
        <taxon>Arachnida</taxon>
        <taxon>Araneae</taxon>
        <taxon>Araneomorphae</taxon>
        <taxon>Entelegynae</taxon>
        <taxon>Araneoidea</taxon>
        <taxon>Nephilidae</taxon>
        <taxon>Trichonephila</taxon>
    </lineage>
</organism>
<keyword evidence="3" id="KW-1185">Reference proteome</keyword>
<feature type="region of interest" description="Disordered" evidence="1">
    <location>
        <begin position="47"/>
        <end position="77"/>
    </location>
</feature>
<accession>A0A8X6VS09</accession>
<name>A0A8X6VS09_TRICX</name>
<feature type="compositionally biased region" description="Basic and acidic residues" evidence="1">
    <location>
        <begin position="52"/>
        <end position="65"/>
    </location>
</feature>
<protein>
    <submittedName>
        <fullName evidence="2">Uncharacterized protein</fullName>
    </submittedName>
</protein>
<sequence length="77" mass="9006">MCRLRRAKHVLTSSLAPVVEHHTREATTNVTNLCTNSQSVRERLHRKHGIYKKKERDREELKKSIDNSIGIERSRSL</sequence>
<proteinExistence type="predicted"/>
<evidence type="ECO:0000313" key="3">
    <source>
        <dbReference type="Proteomes" id="UP000887159"/>
    </source>
</evidence>
<dbReference type="AlphaFoldDB" id="A0A8X6VS09"/>